<feature type="transmembrane region" description="Helical" evidence="9">
    <location>
        <begin position="411"/>
        <end position="431"/>
    </location>
</feature>
<feature type="transmembrane region" description="Helical" evidence="9">
    <location>
        <begin position="244"/>
        <end position="267"/>
    </location>
</feature>
<evidence type="ECO:0000313" key="12">
    <source>
        <dbReference type="Proteomes" id="UP001154078"/>
    </source>
</evidence>
<feature type="transmembrane region" description="Helical" evidence="9">
    <location>
        <begin position="106"/>
        <end position="126"/>
    </location>
</feature>
<keyword evidence="8" id="KW-0813">Transport</keyword>
<dbReference type="PANTHER" id="PTHR48021:SF47">
    <property type="entry name" value="GH17672P"/>
    <property type="match status" value="1"/>
</dbReference>
<dbReference type="FunFam" id="1.20.1250.20:FF:000055">
    <property type="entry name" value="Facilitated trehalose transporter Tret1-2 homolog"/>
    <property type="match status" value="1"/>
</dbReference>
<evidence type="ECO:0000256" key="9">
    <source>
        <dbReference type="SAM" id="Phobius"/>
    </source>
</evidence>
<accession>A0A9P0FGP2</accession>
<dbReference type="InterPro" id="IPR005829">
    <property type="entry name" value="Sugar_transporter_CS"/>
</dbReference>
<feature type="transmembrane region" description="Helical" evidence="9">
    <location>
        <begin position="309"/>
        <end position="331"/>
    </location>
</feature>
<protein>
    <recommendedName>
        <fullName evidence="10">Major facilitator superfamily (MFS) profile domain-containing protein</fullName>
    </recommendedName>
</protein>
<evidence type="ECO:0000313" key="11">
    <source>
        <dbReference type="EMBL" id="CAH0555874.1"/>
    </source>
</evidence>
<evidence type="ECO:0000256" key="1">
    <source>
        <dbReference type="ARBA" id="ARBA00004651"/>
    </source>
</evidence>
<dbReference type="SUPFAM" id="SSF103473">
    <property type="entry name" value="MFS general substrate transporter"/>
    <property type="match status" value="1"/>
</dbReference>
<dbReference type="NCBIfam" id="TIGR00879">
    <property type="entry name" value="SP"/>
    <property type="match status" value="1"/>
</dbReference>
<dbReference type="InterPro" id="IPR005828">
    <property type="entry name" value="MFS_sugar_transport-like"/>
</dbReference>
<keyword evidence="5 9" id="KW-0472">Membrane</keyword>
<dbReference type="Pfam" id="PF00083">
    <property type="entry name" value="Sugar_tr"/>
    <property type="match status" value="1"/>
</dbReference>
<dbReference type="GO" id="GO:0005886">
    <property type="term" value="C:plasma membrane"/>
    <property type="evidence" value="ECO:0007669"/>
    <property type="project" value="UniProtKB-SubCell"/>
</dbReference>
<proteinExistence type="inferred from homology"/>
<dbReference type="InterPro" id="IPR003663">
    <property type="entry name" value="Sugar/inositol_transpt"/>
</dbReference>
<dbReference type="PRINTS" id="PR00171">
    <property type="entry name" value="SUGRTRNSPORT"/>
</dbReference>
<organism evidence="11 12">
    <name type="scientific">Brassicogethes aeneus</name>
    <name type="common">Rape pollen beetle</name>
    <name type="synonym">Meligethes aeneus</name>
    <dbReference type="NCBI Taxonomy" id="1431903"/>
    <lineage>
        <taxon>Eukaryota</taxon>
        <taxon>Metazoa</taxon>
        <taxon>Ecdysozoa</taxon>
        <taxon>Arthropoda</taxon>
        <taxon>Hexapoda</taxon>
        <taxon>Insecta</taxon>
        <taxon>Pterygota</taxon>
        <taxon>Neoptera</taxon>
        <taxon>Endopterygota</taxon>
        <taxon>Coleoptera</taxon>
        <taxon>Polyphaga</taxon>
        <taxon>Cucujiformia</taxon>
        <taxon>Nitidulidae</taxon>
        <taxon>Meligethinae</taxon>
        <taxon>Brassicogethes</taxon>
    </lineage>
</organism>
<keyword evidence="4 9" id="KW-1133">Transmembrane helix</keyword>
<dbReference type="Proteomes" id="UP001154078">
    <property type="component" value="Chromosome 4"/>
</dbReference>
<dbReference type="PROSITE" id="PS50850">
    <property type="entry name" value="MFS"/>
    <property type="match status" value="1"/>
</dbReference>
<feature type="transmembrane region" description="Helical" evidence="9">
    <location>
        <begin position="338"/>
        <end position="359"/>
    </location>
</feature>
<comment type="subcellular location">
    <subcellularLocation>
        <location evidence="1">Cell membrane</location>
        <topology evidence="1">Multi-pass membrane protein</topology>
    </subcellularLocation>
</comment>
<keyword evidence="12" id="KW-1185">Reference proteome</keyword>
<evidence type="ECO:0000256" key="8">
    <source>
        <dbReference type="RuleBase" id="RU003346"/>
    </source>
</evidence>
<feature type="transmembrane region" description="Helical" evidence="9">
    <location>
        <begin position="163"/>
        <end position="185"/>
    </location>
</feature>
<keyword evidence="6" id="KW-0325">Glycoprotein</keyword>
<dbReference type="PROSITE" id="PS00217">
    <property type="entry name" value="SUGAR_TRANSPORT_2"/>
    <property type="match status" value="1"/>
</dbReference>
<dbReference type="InterPro" id="IPR020846">
    <property type="entry name" value="MFS_dom"/>
</dbReference>
<feature type="transmembrane region" description="Helical" evidence="9">
    <location>
        <begin position="138"/>
        <end position="157"/>
    </location>
</feature>
<name>A0A9P0FGP2_BRAAE</name>
<feature type="transmembrane region" description="Helical" evidence="9">
    <location>
        <begin position="51"/>
        <end position="73"/>
    </location>
</feature>
<dbReference type="InterPro" id="IPR036259">
    <property type="entry name" value="MFS_trans_sf"/>
</dbReference>
<sequence length="447" mass="48506">MSFTHVAASIGNLIGFVGGTALTWTSPELSKLENADETPLDQVYSKDSSEITWLGAIMPLGAIFGPIIFGFLANKIGRKWSILILAPPFILCYGLLAFSANMTCFLLARLVVGLGVGGVFTVLPMYLSEIATDANRGVLGASMNCFICFGIFFSYAVGPYMSWMYFNLLLTIFPCIFLPLFFIFAPETPHYLLGKGEYQAARESLDKLRGGESADELQVIKKMLESTGEGSFFEIFTNKGNKTALIMSLGLVGFQQFSGINAVLFFAQDIFTGAGVDLAPEICSIFVGLTQFGTSFVTPLLSDRLGRKILLVASAVGMVIAEVPLGLFFYLKDDGQNVASISFLPILCLIFYIITYNSGYGPLPWSVSAELFPSNVKSIASTFTASFCWFLGFLITLFFPSISKNIGSGPAFWIFAGFAAGAIPFSMFYVIETKGKNVADIQAILNK</sequence>
<evidence type="ECO:0000259" key="10">
    <source>
        <dbReference type="PROSITE" id="PS50850"/>
    </source>
</evidence>
<dbReference type="AlphaFoldDB" id="A0A9P0FGP2"/>
<dbReference type="InterPro" id="IPR050549">
    <property type="entry name" value="MFS_Trehalose_Transporter"/>
</dbReference>
<dbReference type="Gene3D" id="1.20.1250.20">
    <property type="entry name" value="MFS general substrate transporter like domains"/>
    <property type="match status" value="1"/>
</dbReference>
<keyword evidence="2" id="KW-1003">Cell membrane</keyword>
<evidence type="ECO:0000256" key="7">
    <source>
        <dbReference type="ARBA" id="ARBA00024348"/>
    </source>
</evidence>
<feature type="transmembrane region" description="Helical" evidence="9">
    <location>
        <begin position="379"/>
        <end position="399"/>
    </location>
</feature>
<evidence type="ECO:0000256" key="3">
    <source>
        <dbReference type="ARBA" id="ARBA00022692"/>
    </source>
</evidence>
<keyword evidence="3 9" id="KW-0812">Transmembrane</keyword>
<evidence type="ECO:0000256" key="5">
    <source>
        <dbReference type="ARBA" id="ARBA00023136"/>
    </source>
</evidence>
<comment type="similarity">
    <text evidence="7">Belongs to the major facilitator superfamily. Sugar transporter (TC 2.A.1.1) family. Trehalose transporter subfamily.</text>
</comment>
<dbReference type="PANTHER" id="PTHR48021">
    <property type="match status" value="1"/>
</dbReference>
<evidence type="ECO:0000256" key="2">
    <source>
        <dbReference type="ARBA" id="ARBA00022475"/>
    </source>
</evidence>
<evidence type="ECO:0000256" key="4">
    <source>
        <dbReference type="ARBA" id="ARBA00022989"/>
    </source>
</evidence>
<feature type="transmembrane region" description="Helical" evidence="9">
    <location>
        <begin position="80"/>
        <end position="100"/>
    </location>
</feature>
<dbReference type="EMBL" id="OV121135">
    <property type="protein sequence ID" value="CAH0555874.1"/>
    <property type="molecule type" value="Genomic_DNA"/>
</dbReference>
<gene>
    <name evidence="11" type="ORF">MELIAE_LOCUS7133</name>
</gene>
<evidence type="ECO:0000256" key="6">
    <source>
        <dbReference type="ARBA" id="ARBA00023180"/>
    </source>
</evidence>
<dbReference type="GO" id="GO:0022857">
    <property type="term" value="F:transmembrane transporter activity"/>
    <property type="evidence" value="ECO:0007669"/>
    <property type="project" value="InterPro"/>
</dbReference>
<reference evidence="11" key="1">
    <citation type="submission" date="2021-12" db="EMBL/GenBank/DDBJ databases">
        <authorList>
            <person name="King R."/>
        </authorList>
    </citation>
    <scope>NUCLEOTIDE SEQUENCE</scope>
</reference>
<feature type="domain" description="Major facilitator superfamily (MFS) profile" evidence="10">
    <location>
        <begin position="4"/>
        <end position="434"/>
    </location>
</feature>